<evidence type="ECO:0000313" key="4">
    <source>
        <dbReference type="EnsemblPlants" id="AES72622"/>
    </source>
</evidence>
<dbReference type="Gramene" id="rna18229">
    <property type="protein sequence ID" value="RHN69719.1"/>
    <property type="gene ID" value="gene18229"/>
</dbReference>
<organism evidence="2 5">
    <name type="scientific">Medicago truncatula</name>
    <name type="common">Barrel medic</name>
    <name type="synonym">Medicago tribuloides</name>
    <dbReference type="NCBI Taxonomy" id="3880"/>
    <lineage>
        <taxon>Eukaryota</taxon>
        <taxon>Viridiplantae</taxon>
        <taxon>Streptophyta</taxon>
        <taxon>Embryophyta</taxon>
        <taxon>Tracheophyta</taxon>
        <taxon>Spermatophyta</taxon>
        <taxon>Magnoliopsida</taxon>
        <taxon>eudicotyledons</taxon>
        <taxon>Gunneridae</taxon>
        <taxon>Pentapetalae</taxon>
        <taxon>rosids</taxon>
        <taxon>fabids</taxon>
        <taxon>Fabales</taxon>
        <taxon>Fabaceae</taxon>
        <taxon>Papilionoideae</taxon>
        <taxon>50 kb inversion clade</taxon>
        <taxon>NPAAA clade</taxon>
        <taxon>Hologalegina</taxon>
        <taxon>IRL clade</taxon>
        <taxon>Trifolieae</taxon>
        <taxon>Medicago</taxon>
    </lineage>
</organism>
<evidence type="ECO:0000256" key="1">
    <source>
        <dbReference type="SAM" id="MobiDB-lite"/>
    </source>
</evidence>
<sequence length="83" mass="9317">MFMSMFSHFEISQAQKWSFSFGFAPAKDVNSKANKEATESKTTGKNPKTSTPSEDKQIPAPSRQRFAPELDGLHCFEFIVPSE</sequence>
<dbReference type="HOGENOM" id="CLU_189462_0_0_1"/>
<accession>A0A0C3VMM5</accession>
<reference evidence="3" key="4">
    <citation type="journal article" date="2018" name="Nat. Plants">
        <title>Whole-genome landscape of Medicago truncatula symbiotic genes.</title>
        <authorList>
            <person name="Pecrix Y."/>
            <person name="Gamas P."/>
            <person name="Carrere S."/>
        </authorList>
    </citation>
    <scope>NUCLEOTIDE SEQUENCE</scope>
    <source>
        <tissue evidence="3">Leaves</tissue>
    </source>
</reference>
<dbReference type="PaxDb" id="3880-AES72622"/>
<dbReference type="AlphaFoldDB" id="G7J8Y9"/>
<dbReference type="Proteomes" id="UP000265566">
    <property type="component" value="Chromosome 3"/>
</dbReference>
<accession>G7J8Y9</accession>
<feature type="compositionally biased region" description="Basic and acidic residues" evidence="1">
    <location>
        <begin position="29"/>
        <end position="39"/>
    </location>
</feature>
<dbReference type="EMBL" id="PSQE01000003">
    <property type="protein sequence ID" value="RHN69719.1"/>
    <property type="molecule type" value="Genomic_DNA"/>
</dbReference>
<evidence type="ECO:0000313" key="5">
    <source>
        <dbReference type="Proteomes" id="UP000002051"/>
    </source>
</evidence>
<keyword evidence="5" id="KW-1185">Reference proteome</keyword>
<proteinExistence type="predicted"/>
<dbReference type="EMBL" id="CM001219">
    <property type="protein sequence ID" value="AES72622.2"/>
    <property type="molecule type" value="Genomic_DNA"/>
</dbReference>
<gene>
    <name evidence="2" type="ordered locus">MTR_3g092630</name>
    <name evidence="3" type="ORF">MtrunA17_Chr3g0127841</name>
</gene>
<feature type="region of interest" description="Disordered" evidence="1">
    <location>
        <begin position="29"/>
        <end position="67"/>
    </location>
</feature>
<reference evidence="2 5" key="1">
    <citation type="journal article" date="2011" name="Nature">
        <title>The Medicago genome provides insight into the evolution of rhizobial symbioses.</title>
        <authorList>
            <person name="Young N.D."/>
            <person name="Debelle F."/>
            <person name="Oldroyd G.E."/>
            <person name="Geurts R."/>
            <person name="Cannon S.B."/>
            <person name="Udvardi M.K."/>
            <person name="Benedito V.A."/>
            <person name="Mayer K.F."/>
            <person name="Gouzy J."/>
            <person name="Schoof H."/>
            <person name="Van de Peer Y."/>
            <person name="Proost S."/>
            <person name="Cook D.R."/>
            <person name="Meyers B.C."/>
            <person name="Spannagl M."/>
            <person name="Cheung F."/>
            <person name="De Mita S."/>
            <person name="Krishnakumar V."/>
            <person name="Gundlach H."/>
            <person name="Zhou S."/>
            <person name="Mudge J."/>
            <person name="Bharti A.K."/>
            <person name="Murray J.D."/>
            <person name="Naoumkina M.A."/>
            <person name="Rosen B."/>
            <person name="Silverstein K.A."/>
            <person name="Tang H."/>
            <person name="Rombauts S."/>
            <person name="Zhao P.X."/>
            <person name="Zhou P."/>
            <person name="Barbe V."/>
            <person name="Bardou P."/>
            <person name="Bechner M."/>
            <person name="Bellec A."/>
            <person name="Berger A."/>
            <person name="Berges H."/>
            <person name="Bidwell S."/>
            <person name="Bisseling T."/>
            <person name="Choisne N."/>
            <person name="Couloux A."/>
            <person name="Denny R."/>
            <person name="Deshpande S."/>
            <person name="Dai X."/>
            <person name="Doyle J.J."/>
            <person name="Dudez A.M."/>
            <person name="Farmer A.D."/>
            <person name="Fouteau S."/>
            <person name="Franken C."/>
            <person name="Gibelin C."/>
            <person name="Gish J."/>
            <person name="Goldstein S."/>
            <person name="Gonzalez A.J."/>
            <person name="Green P.J."/>
            <person name="Hallab A."/>
            <person name="Hartog M."/>
            <person name="Hua A."/>
            <person name="Humphray S.J."/>
            <person name="Jeong D.H."/>
            <person name="Jing Y."/>
            <person name="Jocker A."/>
            <person name="Kenton S.M."/>
            <person name="Kim D.J."/>
            <person name="Klee K."/>
            <person name="Lai H."/>
            <person name="Lang C."/>
            <person name="Lin S."/>
            <person name="Macmil S.L."/>
            <person name="Magdelenat G."/>
            <person name="Matthews L."/>
            <person name="McCorrison J."/>
            <person name="Monaghan E.L."/>
            <person name="Mun J.H."/>
            <person name="Najar F.Z."/>
            <person name="Nicholson C."/>
            <person name="Noirot C."/>
            <person name="O'Bleness M."/>
            <person name="Paule C.R."/>
            <person name="Poulain J."/>
            <person name="Prion F."/>
            <person name="Qin B."/>
            <person name="Qu C."/>
            <person name="Retzel E.F."/>
            <person name="Riddle C."/>
            <person name="Sallet E."/>
            <person name="Samain S."/>
            <person name="Samson N."/>
            <person name="Sanders I."/>
            <person name="Saurat O."/>
            <person name="Scarpelli C."/>
            <person name="Schiex T."/>
            <person name="Segurens B."/>
            <person name="Severin A.J."/>
            <person name="Sherrier D.J."/>
            <person name="Shi R."/>
            <person name="Sims S."/>
            <person name="Singer S.R."/>
            <person name="Sinharoy S."/>
            <person name="Sterck L."/>
            <person name="Viollet A."/>
            <person name="Wang B.B."/>
            <person name="Wang K."/>
            <person name="Wang M."/>
            <person name="Wang X."/>
            <person name="Warfsmann J."/>
            <person name="Weissenbach J."/>
            <person name="White D.D."/>
            <person name="White J.D."/>
            <person name="Wiley G.B."/>
            <person name="Wincker P."/>
            <person name="Xing Y."/>
            <person name="Yang L."/>
            <person name="Yao Z."/>
            <person name="Ying F."/>
            <person name="Zhai J."/>
            <person name="Zhou L."/>
            <person name="Zuber A."/>
            <person name="Denarie J."/>
            <person name="Dixon R.A."/>
            <person name="May G.D."/>
            <person name="Schwartz D.C."/>
            <person name="Rogers J."/>
            <person name="Quetier F."/>
            <person name="Town C.D."/>
            <person name="Roe B.A."/>
        </authorList>
    </citation>
    <scope>NUCLEOTIDE SEQUENCE [LARGE SCALE GENOMIC DNA]</scope>
    <source>
        <strain evidence="2">A17</strain>
        <strain evidence="4 5">cv. Jemalong A17</strain>
    </source>
</reference>
<dbReference type="Proteomes" id="UP000002051">
    <property type="component" value="Chromosome 3"/>
</dbReference>
<dbReference type="PANTHER" id="PTHR33641:SF16">
    <property type="entry name" value="AVR9_CF-9 RAPIDLY ELICITED PROTEIN"/>
    <property type="match status" value="1"/>
</dbReference>
<dbReference type="EnsemblPlants" id="AES72622">
    <property type="protein sequence ID" value="AES72622"/>
    <property type="gene ID" value="MTR_3g092630"/>
</dbReference>
<reference evidence="2 5" key="2">
    <citation type="journal article" date="2014" name="BMC Genomics">
        <title>An improved genome release (version Mt4.0) for the model legume Medicago truncatula.</title>
        <authorList>
            <person name="Tang H."/>
            <person name="Krishnakumar V."/>
            <person name="Bidwell S."/>
            <person name="Rosen B."/>
            <person name="Chan A."/>
            <person name="Zhou S."/>
            <person name="Gentzbittel L."/>
            <person name="Childs K.L."/>
            <person name="Yandell M."/>
            <person name="Gundlach H."/>
            <person name="Mayer K.F."/>
            <person name="Schwartz D.C."/>
            <person name="Town C.D."/>
        </authorList>
    </citation>
    <scope>GENOME REANNOTATION</scope>
    <source>
        <strain evidence="4 5">cv. Jemalong A17</strain>
    </source>
</reference>
<name>G7J8Y9_MEDTR</name>
<dbReference type="PANTHER" id="PTHR33641">
    <property type="entry name" value="OS06G0133500 PROTEIN"/>
    <property type="match status" value="1"/>
</dbReference>
<protein>
    <submittedName>
        <fullName evidence="2 4">Uncharacterized protein</fullName>
    </submittedName>
</protein>
<dbReference type="eggNOG" id="ENOG502SE4Y">
    <property type="taxonomic scope" value="Eukaryota"/>
</dbReference>
<evidence type="ECO:0000313" key="3">
    <source>
        <dbReference type="EMBL" id="RHN69719.1"/>
    </source>
</evidence>
<feature type="compositionally biased region" description="Polar residues" evidence="1">
    <location>
        <begin position="40"/>
        <end position="52"/>
    </location>
</feature>
<evidence type="ECO:0000313" key="2">
    <source>
        <dbReference type="EMBL" id="AES72622.2"/>
    </source>
</evidence>
<reference evidence="4" key="3">
    <citation type="submission" date="2015-04" db="UniProtKB">
        <authorList>
            <consortium name="EnsemblPlants"/>
        </authorList>
    </citation>
    <scope>IDENTIFICATION</scope>
    <source>
        <strain evidence="4">cv. Jemalong A17</strain>
    </source>
</reference>